<dbReference type="Proteomes" id="UP000253919">
    <property type="component" value="Unassembled WGS sequence"/>
</dbReference>
<keyword evidence="2" id="KW-1185">Reference proteome</keyword>
<accession>A0A369QLD4</accession>
<evidence type="ECO:0000313" key="1">
    <source>
        <dbReference type="EMBL" id="RDC65743.1"/>
    </source>
</evidence>
<evidence type="ECO:0000313" key="2">
    <source>
        <dbReference type="Proteomes" id="UP000253919"/>
    </source>
</evidence>
<dbReference type="EMBL" id="QASA01000001">
    <property type="protein sequence ID" value="RDC65743.1"/>
    <property type="molecule type" value="Genomic_DNA"/>
</dbReference>
<name>A0A369QLD4_9BACT</name>
<reference evidence="1 2" key="1">
    <citation type="submission" date="2018-04" db="EMBL/GenBank/DDBJ databases">
        <title>Adhaeribacter sp. HMF7616 genome sequencing and assembly.</title>
        <authorList>
            <person name="Kang H."/>
            <person name="Kang J."/>
            <person name="Cha I."/>
            <person name="Kim H."/>
            <person name="Joh K."/>
        </authorList>
    </citation>
    <scope>NUCLEOTIDE SEQUENCE [LARGE SCALE GENOMIC DNA]</scope>
    <source>
        <strain evidence="1 2">HMF7616</strain>
    </source>
</reference>
<comment type="caution">
    <text evidence="1">The sequence shown here is derived from an EMBL/GenBank/DDBJ whole genome shotgun (WGS) entry which is preliminary data.</text>
</comment>
<sequence>MKVYTTQPFQIVYSLFEHEYLGYLFESFVVQVNSKGQLTLQHQNVATKNADEFAGRLDATDFKLIHLTDQIQQDAILKKFSTKKLSVADFFLKTYDAEKGDKATQEAIDTYVQHQMAKILELLGGNKYLSWAKTANLPGSKFR</sequence>
<gene>
    <name evidence="1" type="ORF">AHMF7616_04373</name>
</gene>
<proteinExistence type="predicted"/>
<protein>
    <submittedName>
        <fullName evidence="1">Uncharacterized protein</fullName>
    </submittedName>
</protein>
<dbReference type="AlphaFoldDB" id="A0A369QLD4"/>
<organism evidence="1 2">
    <name type="scientific">Adhaeribacter pallidiroseus</name>
    <dbReference type="NCBI Taxonomy" id="2072847"/>
    <lineage>
        <taxon>Bacteria</taxon>
        <taxon>Pseudomonadati</taxon>
        <taxon>Bacteroidota</taxon>
        <taxon>Cytophagia</taxon>
        <taxon>Cytophagales</taxon>
        <taxon>Hymenobacteraceae</taxon>
        <taxon>Adhaeribacter</taxon>
    </lineage>
</organism>